<reference evidence="3 4" key="1">
    <citation type="submission" date="2017-10" db="EMBL/GenBank/DDBJ databases">
        <title>Genomics of the genus Arcobacter.</title>
        <authorList>
            <person name="Perez-Cataluna A."/>
            <person name="Figueras M.J."/>
        </authorList>
    </citation>
    <scope>NUCLEOTIDE SEQUENCE [LARGE SCALE GENOMIC DNA]</scope>
    <source>
        <strain evidence="3 4">CECT 8987</strain>
    </source>
</reference>
<evidence type="ECO:0000259" key="2">
    <source>
        <dbReference type="PROSITE" id="PS50110"/>
    </source>
</evidence>
<dbReference type="Proteomes" id="UP000290657">
    <property type="component" value="Unassembled WGS sequence"/>
</dbReference>
<dbReference type="PANTHER" id="PTHR45228">
    <property type="entry name" value="CYCLIC DI-GMP PHOSPHODIESTERASE TM_0186-RELATED"/>
    <property type="match status" value="1"/>
</dbReference>
<organism evidence="3 4">
    <name type="scientific">Candidatus Marinarcus aquaticus</name>
    <dbReference type="NCBI Taxonomy" id="2044504"/>
    <lineage>
        <taxon>Bacteria</taxon>
        <taxon>Pseudomonadati</taxon>
        <taxon>Campylobacterota</taxon>
        <taxon>Epsilonproteobacteria</taxon>
        <taxon>Campylobacterales</taxon>
        <taxon>Arcobacteraceae</taxon>
        <taxon>Candidatus Marinarcus</taxon>
    </lineage>
</organism>
<dbReference type="EMBL" id="PDKN01000001">
    <property type="protein sequence ID" value="RXJ60937.1"/>
    <property type="molecule type" value="Genomic_DNA"/>
</dbReference>
<dbReference type="SUPFAM" id="SSF52172">
    <property type="entry name" value="CheY-like"/>
    <property type="match status" value="1"/>
</dbReference>
<proteinExistence type="predicted"/>
<dbReference type="InterPro" id="IPR011006">
    <property type="entry name" value="CheY-like_superfamily"/>
</dbReference>
<dbReference type="PROSITE" id="PS50110">
    <property type="entry name" value="RESPONSE_REGULATORY"/>
    <property type="match status" value="1"/>
</dbReference>
<evidence type="ECO:0000313" key="3">
    <source>
        <dbReference type="EMBL" id="RXJ60937.1"/>
    </source>
</evidence>
<sequence>MDAKKPMKFAQKTKGESIKDTWKVLIVDDEESVHTITNAVLNGITFDHKKLEFISAYSGTQARELMQENPDIALILLDVVMENDNAGLEFVDYVRNDLENKMVRIVLRTGQPGYAPEKEVIDQYDINDYKEKTELTAQKLYTTVITSLRNFKDLIDLQNQKIPVEKKQNSMMYEFSQTALEKLITTMKESCEGKCEGIEIVVCEFVKENKMILASTESYKGLDYEGFIAKYPDIQEAIEKALELKSSISIEKGMVSYYEDESGNENIVYVNSPKHLTQNDIQLIEMFSFNISSAIELYYK</sequence>
<dbReference type="Gene3D" id="3.40.50.2300">
    <property type="match status" value="1"/>
</dbReference>
<dbReference type="PANTHER" id="PTHR45228:SF9">
    <property type="entry name" value="3'3'-CGAMP-SPECIFIC PHOSPHODIESTERASE 2"/>
    <property type="match status" value="1"/>
</dbReference>
<name>A0A4Q0XTM4_9BACT</name>
<keyword evidence="1" id="KW-0597">Phosphoprotein</keyword>
<comment type="caution">
    <text evidence="3">The sequence shown here is derived from an EMBL/GenBank/DDBJ whole genome shotgun (WGS) entry which is preliminary data.</text>
</comment>
<dbReference type="Pfam" id="PF00072">
    <property type="entry name" value="Response_reg"/>
    <property type="match status" value="1"/>
</dbReference>
<dbReference type="AlphaFoldDB" id="A0A4Q0XTM4"/>
<feature type="domain" description="Response regulatory" evidence="2">
    <location>
        <begin position="23"/>
        <end position="147"/>
    </location>
</feature>
<dbReference type="InterPro" id="IPR001789">
    <property type="entry name" value="Sig_transdc_resp-reg_receiver"/>
</dbReference>
<dbReference type="CDD" id="cd00156">
    <property type="entry name" value="REC"/>
    <property type="match status" value="1"/>
</dbReference>
<dbReference type="InterPro" id="IPR021800">
    <property type="entry name" value="DUF3369"/>
</dbReference>
<protein>
    <recommendedName>
        <fullName evidence="2">Response regulatory domain-containing protein</fullName>
    </recommendedName>
</protein>
<keyword evidence="4" id="KW-1185">Reference proteome</keyword>
<accession>A0A4Q0XTM4</accession>
<dbReference type="GO" id="GO:0000160">
    <property type="term" value="P:phosphorelay signal transduction system"/>
    <property type="evidence" value="ECO:0007669"/>
    <property type="project" value="InterPro"/>
</dbReference>
<evidence type="ECO:0000313" key="4">
    <source>
        <dbReference type="Proteomes" id="UP000290657"/>
    </source>
</evidence>
<dbReference type="InterPro" id="IPR052020">
    <property type="entry name" value="Cyclic_di-GMP/3'3'-cGAMP_PDE"/>
</dbReference>
<dbReference type="Pfam" id="PF11849">
    <property type="entry name" value="DUF3369"/>
    <property type="match status" value="1"/>
</dbReference>
<dbReference type="SMART" id="SM00448">
    <property type="entry name" value="REC"/>
    <property type="match status" value="1"/>
</dbReference>
<feature type="modified residue" description="4-aspartylphosphate" evidence="1">
    <location>
        <position position="78"/>
    </location>
</feature>
<evidence type="ECO:0000256" key="1">
    <source>
        <dbReference type="PROSITE-ProRule" id="PRU00169"/>
    </source>
</evidence>
<gene>
    <name evidence="3" type="ORF">CRV04_01520</name>
</gene>